<keyword evidence="3" id="KW-1185">Reference proteome</keyword>
<protein>
    <submittedName>
        <fullName evidence="2">Uncharacterized protein</fullName>
    </submittedName>
</protein>
<feature type="region of interest" description="Disordered" evidence="1">
    <location>
        <begin position="51"/>
        <end position="105"/>
    </location>
</feature>
<dbReference type="AlphaFoldDB" id="A0ABD1YT65"/>
<evidence type="ECO:0000256" key="1">
    <source>
        <dbReference type="SAM" id="MobiDB-lite"/>
    </source>
</evidence>
<reference evidence="2 3" key="1">
    <citation type="submission" date="2024-09" db="EMBL/GenBank/DDBJ databases">
        <title>Chromosome-scale assembly of Riccia fluitans.</title>
        <authorList>
            <person name="Paukszto L."/>
            <person name="Sawicki J."/>
            <person name="Karawczyk K."/>
            <person name="Piernik-Szablinska J."/>
            <person name="Szczecinska M."/>
            <person name="Mazdziarz M."/>
        </authorList>
    </citation>
    <scope>NUCLEOTIDE SEQUENCE [LARGE SCALE GENOMIC DNA]</scope>
    <source>
        <strain evidence="2">Rf_01</strain>
        <tissue evidence="2">Aerial parts of the thallus</tissue>
    </source>
</reference>
<gene>
    <name evidence="2" type="ORF">R1flu_005435</name>
</gene>
<evidence type="ECO:0000313" key="2">
    <source>
        <dbReference type="EMBL" id="KAL2633956.1"/>
    </source>
</evidence>
<name>A0ABD1YT65_9MARC</name>
<sequence length="105" mass="11312">MLQVSELSRFEAAPSCAQVLSVGLLFPECDPSAAGAAHRQVRIENCRIESQTDLSRSRSRGRVLGDPSFPHLGKLRGSDPPCGATMPPSVSDPSLDARQQNQRNP</sequence>
<proteinExistence type="predicted"/>
<dbReference type="EMBL" id="JBHFFA010000003">
    <property type="protein sequence ID" value="KAL2633956.1"/>
    <property type="molecule type" value="Genomic_DNA"/>
</dbReference>
<evidence type="ECO:0000313" key="3">
    <source>
        <dbReference type="Proteomes" id="UP001605036"/>
    </source>
</evidence>
<organism evidence="2 3">
    <name type="scientific">Riccia fluitans</name>
    <dbReference type="NCBI Taxonomy" id="41844"/>
    <lineage>
        <taxon>Eukaryota</taxon>
        <taxon>Viridiplantae</taxon>
        <taxon>Streptophyta</taxon>
        <taxon>Embryophyta</taxon>
        <taxon>Marchantiophyta</taxon>
        <taxon>Marchantiopsida</taxon>
        <taxon>Marchantiidae</taxon>
        <taxon>Marchantiales</taxon>
        <taxon>Ricciaceae</taxon>
        <taxon>Riccia</taxon>
    </lineage>
</organism>
<dbReference type="Proteomes" id="UP001605036">
    <property type="component" value="Unassembled WGS sequence"/>
</dbReference>
<comment type="caution">
    <text evidence="2">The sequence shown here is derived from an EMBL/GenBank/DDBJ whole genome shotgun (WGS) entry which is preliminary data.</text>
</comment>
<accession>A0ABD1YT65</accession>